<keyword evidence="2" id="KW-1185">Reference proteome</keyword>
<evidence type="ECO:0000313" key="1">
    <source>
        <dbReference type="EMBL" id="KEO58653.1"/>
    </source>
</evidence>
<name>A0ABR4TS52_9PROT</name>
<dbReference type="EMBL" id="AUNC01000005">
    <property type="protein sequence ID" value="KEO58653.1"/>
    <property type="molecule type" value="Genomic_DNA"/>
</dbReference>
<proteinExistence type="predicted"/>
<dbReference type="Proteomes" id="UP000027463">
    <property type="component" value="Unassembled WGS sequence"/>
</dbReference>
<sequence>MYLAVCHWFAPRGVEGKLIRFLANFNPSKLAILRMCNIS</sequence>
<organism evidence="1 2">
    <name type="scientific">Thalassospira permensis NBRC 106175</name>
    <dbReference type="NCBI Taxonomy" id="1353532"/>
    <lineage>
        <taxon>Bacteria</taxon>
        <taxon>Pseudomonadati</taxon>
        <taxon>Pseudomonadota</taxon>
        <taxon>Alphaproteobacteria</taxon>
        <taxon>Rhodospirillales</taxon>
        <taxon>Thalassospiraceae</taxon>
        <taxon>Thalassospira</taxon>
    </lineage>
</organism>
<comment type="caution">
    <text evidence="1">The sequence shown here is derived from an EMBL/GenBank/DDBJ whole genome shotgun (WGS) entry which is preliminary data.</text>
</comment>
<accession>A0ABR4TS52</accession>
<evidence type="ECO:0000313" key="2">
    <source>
        <dbReference type="Proteomes" id="UP000027463"/>
    </source>
</evidence>
<reference evidence="1 2" key="1">
    <citation type="submission" date="2013-07" db="EMBL/GenBank/DDBJ databases">
        <title>Thalassospira permensis NBRC 106175 Genome Sequencing.</title>
        <authorList>
            <person name="Lai Q."/>
            <person name="Shao Z."/>
        </authorList>
    </citation>
    <scope>NUCLEOTIDE SEQUENCE [LARGE SCALE GENOMIC DNA]</scope>
    <source>
        <strain evidence="1 2">NBRC 106175</strain>
    </source>
</reference>
<gene>
    <name evidence="1" type="ORF">SMB34_12965</name>
</gene>
<protein>
    <submittedName>
        <fullName evidence="1">Uncharacterized protein</fullName>
    </submittedName>
</protein>